<protein>
    <submittedName>
        <fullName evidence="1">Uncharacterized protein</fullName>
    </submittedName>
</protein>
<sequence>MAEVTQELMYELFKRLHAEIASVKDGQREIQAEMNAFRGSLVAVHQDLLNIHTTLIRHEQRLDRIENRLELRELAEAAQTRYEPHS</sequence>
<accession>A0A387FWD5</accession>
<dbReference type="AlphaFoldDB" id="A0A387FWD5"/>
<reference evidence="1 2" key="1">
    <citation type="submission" date="2018-10" db="EMBL/GenBank/DDBJ databases">
        <title>Rhizobium etli, R. leguminosarum and a new Rhizobium genospecies from Phaseolus dumosus.</title>
        <authorList>
            <person name="Ramirez-Puebla S.T."/>
            <person name="Rogel-Hernandez M.A."/>
            <person name="Guerrero G."/>
            <person name="Ormeno-Orrillo E."/>
            <person name="Martinez-Romero J.C."/>
            <person name="Negrete-Yankelevich S."/>
            <person name="Martinez-Romero E."/>
        </authorList>
    </citation>
    <scope>NUCLEOTIDE SEQUENCE [LARGE SCALE GENOMIC DNA]</scope>
    <source>
        <strain evidence="1 2">CCGE525</strain>
    </source>
</reference>
<gene>
    <name evidence="1" type="ORF">CCGE525_11155</name>
</gene>
<evidence type="ECO:0000313" key="2">
    <source>
        <dbReference type="Proteomes" id="UP000282195"/>
    </source>
</evidence>
<dbReference type="Proteomes" id="UP000282195">
    <property type="component" value="Chromosome"/>
</dbReference>
<dbReference type="OrthoDB" id="8371972at2"/>
<dbReference type="RefSeq" id="WP_120704301.1">
    <property type="nucleotide sequence ID" value="NZ_CP032694.1"/>
</dbReference>
<evidence type="ECO:0000313" key="1">
    <source>
        <dbReference type="EMBL" id="AYG59286.1"/>
    </source>
</evidence>
<proteinExistence type="predicted"/>
<dbReference type="KEGG" id="rjg:CCGE525_11155"/>
<keyword evidence="2" id="KW-1185">Reference proteome</keyword>
<name>A0A387FWD5_9HYPH</name>
<dbReference type="EMBL" id="CP032694">
    <property type="protein sequence ID" value="AYG59286.1"/>
    <property type="molecule type" value="Genomic_DNA"/>
</dbReference>
<organism evidence="1 2">
    <name type="scientific">Rhizobium jaguaris</name>
    <dbReference type="NCBI Taxonomy" id="1312183"/>
    <lineage>
        <taxon>Bacteria</taxon>
        <taxon>Pseudomonadati</taxon>
        <taxon>Pseudomonadota</taxon>
        <taxon>Alphaproteobacteria</taxon>
        <taxon>Hyphomicrobiales</taxon>
        <taxon>Rhizobiaceae</taxon>
        <taxon>Rhizobium/Agrobacterium group</taxon>
        <taxon>Rhizobium</taxon>
    </lineage>
</organism>